<feature type="region of interest" description="Disordered" evidence="1">
    <location>
        <begin position="112"/>
        <end position="151"/>
    </location>
</feature>
<protein>
    <submittedName>
        <fullName evidence="2">Uncharacterized protein</fullName>
    </submittedName>
</protein>
<feature type="compositionally biased region" description="Acidic residues" evidence="1">
    <location>
        <begin position="115"/>
        <end position="135"/>
    </location>
</feature>
<evidence type="ECO:0000313" key="3">
    <source>
        <dbReference type="Proteomes" id="UP001324427"/>
    </source>
</evidence>
<evidence type="ECO:0000256" key="1">
    <source>
        <dbReference type="SAM" id="MobiDB-lite"/>
    </source>
</evidence>
<name>A0AAV9JWV9_9PEZI</name>
<evidence type="ECO:0000313" key="2">
    <source>
        <dbReference type="EMBL" id="KAK4549586.1"/>
    </source>
</evidence>
<reference evidence="2 3" key="1">
    <citation type="submission" date="2021-11" db="EMBL/GenBank/DDBJ databases">
        <title>Black yeast isolated from Biological Soil Crust.</title>
        <authorList>
            <person name="Kurbessoian T."/>
        </authorList>
    </citation>
    <scope>NUCLEOTIDE SEQUENCE [LARGE SCALE GENOMIC DNA]</scope>
    <source>
        <strain evidence="2 3">CCFEE 5522</strain>
    </source>
</reference>
<gene>
    <name evidence="2" type="ORF">LTR36_006583</name>
</gene>
<accession>A0AAV9JWV9</accession>
<keyword evidence="3" id="KW-1185">Reference proteome</keyword>
<comment type="caution">
    <text evidence="2">The sequence shown here is derived from an EMBL/GenBank/DDBJ whole genome shotgun (WGS) entry which is preliminary data.</text>
</comment>
<dbReference type="EMBL" id="JAVFHQ010000004">
    <property type="protein sequence ID" value="KAK4549586.1"/>
    <property type="molecule type" value="Genomic_DNA"/>
</dbReference>
<dbReference type="AlphaFoldDB" id="A0AAV9JWV9"/>
<sequence length="218" mass="24080">MAPDLLSLPPEVRQMILAFTVFENSICFDSNPANVQEDDLISVSLAKKQIDDEVEQLIRLHARRAERACVRLYDPQTLADFVTDSSRYLDALQRDGQGRTTLGISKLQLAVLRTDDDDEEDGEEEDDRSGDEGEAENQIIDGSGPDASDLMDTIMPPTTTDDCHPYNHVACQQQYRRTPDDSCTGCGSERVKTVAPESTVRIPTTKTVQTIDTSALSA</sequence>
<dbReference type="Proteomes" id="UP001324427">
    <property type="component" value="Unassembled WGS sequence"/>
</dbReference>
<organism evidence="2 3">
    <name type="scientific">Oleoguttula mirabilis</name>
    <dbReference type="NCBI Taxonomy" id="1507867"/>
    <lineage>
        <taxon>Eukaryota</taxon>
        <taxon>Fungi</taxon>
        <taxon>Dikarya</taxon>
        <taxon>Ascomycota</taxon>
        <taxon>Pezizomycotina</taxon>
        <taxon>Dothideomycetes</taxon>
        <taxon>Dothideomycetidae</taxon>
        <taxon>Mycosphaerellales</taxon>
        <taxon>Teratosphaeriaceae</taxon>
        <taxon>Oleoguttula</taxon>
    </lineage>
</organism>
<proteinExistence type="predicted"/>